<evidence type="ECO:0000256" key="7">
    <source>
        <dbReference type="ARBA" id="ARBA00035120"/>
    </source>
</evidence>
<dbReference type="GO" id="GO:0062054">
    <property type="term" value="F:fluoride channel activity"/>
    <property type="evidence" value="ECO:0007669"/>
    <property type="project" value="UniProtKB-UniRule"/>
</dbReference>
<evidence type="ECO:0000313" key="11">
    <source>
        <dbReference type="EMBL" id="SFL82178.1"/>
    </source>
</evidence>
<gene>
    <name evidence="10" type="primary">fluC</name>
    <name evidence="10" type="synonym">crcB</name>
    <name evidence="11" type="ORF">SAMN05192584_12829</name>
</gene>
<dbReference type="GO" id="GO:0046872">
    <property type="term" value="F:metal ion binding"/>
    <property type="evidence" value="ECO:0007669"/>
    <property type="project" value="UniProtKB-KW"/>
</dbReference>
<evidence type="ECO:0000256" key="3">
    <source>
        <dbReference type="ARBA" id="ARBA00022692"/>
    </source>
</evidence>
<evidence type="ECO:0000313" key="12">
    <source>
        <dbReference type="Proteomes" id="UP000198928"/>
    </source>
</evidence>
<dbReference type="InterPro" id="IPR003691">
    <property type="entry name" value="FluC"/>
</dbReference>
<keyword evidence="4 10" id="KW-1133">Transmembrane helix</keyword>
<dbReference type="PANTHER" id="PTHR28259:SF1">
    <property type="entry name" value="FLUORIDE EXPORT PROTEIN 1-RELATED"/>
    <property type="match status" value="1"/>
</dbReference>
<evidence type="ECO:0000256" key="10">
    <source>
        <dbReference type="HAMAP-Rule" id="MF_00454"/>
    </source>
</evidence>
<dbReference type="HAMAP" id="MF_00454">
    <property type="entry name" value="FluC"/>
    <property type="match status" value="1"/>
</dbReference>
<dbReference type="AlphaFoldDB" id="A0A1I4KTW2"/>
<keyword evidence="10" id="KW-0406">Ion transport</keyword>
<keyword evidence="10" id="KW-0813">Transport</keyword>
<evidence type="ECO:0000256" key="6">
    <source>
        <dbReference type="ARBA" id="ARBA00023303"/>
    </source>
</evidence>
<accession>A0A1I4KTW2</accession>
<name>A0A1I4KTW2_9ACTN</name>
<keyword evidence="2 10" id="KW-1003">Cell membrane</keyword>
<evidence type="ECO:0000256" key="1">
    <source>
        <dbReference type="ARBA" id="ARBA00004651"/>
    </source>
</evidence>
<comment type="catalytic activity">
    <reaction evidence="8">
        <text>fluoride(in) = fluoride(out)</text>
        <dbReference type="Rhea" id="RHEA:76159"/>
        <dbReference type="ChEBI" id="CHEBI:17051"/>
    </reaction>
    <physiologicalReaction direction="left-to-right" evidence="8">
        <dbReference type="Rhea" id="RHEA:76160"/>
    </physiologicalReaction>
</comment>
<reference evidence="12" key="1">
    <citation type="submission" date="2016-10" db="EMBL/GenBank/DDBJ databases">
        <authorList>
            <person name="Varghese N."/>
            <person name="Submissions S."/>
        </authorList>
    </citation>
    <scope>NUCLEOTIDE SEQUENCE [LARGE SCALE GENOMIC DNA]</scope>
    <source>
        <strain evidence="12">PL19</strain>
    </source>
</reference>
<keyword evidence="6 10" id="KW-0407">Ion channel</keyword>
<feature type="binding site" evidence="10">
    <location>
        <position position="77"/>
    </location>
    <ligand>
        <name>Na(+)</name>
        <dbReference type="ChEBI" id="CHEBI:29101"/>
        <note>structural</note>
    </ligand>
</feature>
<comment type="similarity">
    <text evidence="7 10">Belongs to the fluoride channel Fluc/FEX (TC 1.A.43) family.</text>
</comment>
<dbReference type="Pfam" id="PF02537">
    <property type="entry name" value="CRCB"/>
    <property type="match status" value="1"/>
</dbReference>
<keyword evidence="10" id="KW-0479">Metal-binding</keyword>
<proteinExistence type="inferred from homology"/>
<evidence type="ECO:0000256" key="4">
    <source>
        <dbReference type="ARBA" id="ARBA00022989"/>
    </source>
</evidence>
<comment type="function">
    <text evidence="9 10">Fluoride-specific ion channel. Important for reducing fluoride concentration in the cell, thus reducing its toxicity.</text>
</comment>
<organism evidence="11 12">
    <name type="scientific">Streptomyces pini</name>
    <dbReference type="NCBI Taxonomy" id="1520580"/>
    <lineage>
        <taxon>Bacteria</taxon>
        <taxon>Bacillati</taxon>
        <taxon>Actinomycetota</taxon>
        <taxon>Actinomycetes</taxon>
        <taxon>Kitasatosporales</taxon>
        <taxon>Streptomycetaceae</taxon>
        <taxon>Streptomyces</taxon>
    </lineage>
</organism>
<dbReference type="EMBL" id="FOSG01000028">
    <property type="protein sequence ID" value="SFL82178.1"/>
    <property type="molecule type" value="Genomic_DNA"/>
</dbReference>
<keyword evidence="10" id="KW-0915">Sodium</keyword>
<keyword evidence="3 10" id="KW-0812">Transmembrane</keyword>
<protein>
    <recommendedName>
        <fullName evidence="10">Fluoride-specific ion channel FluC</fullName>
    </recommendedName>
</protein>
<evidence type="ECO:0000256" key="8">
    <source>
        <dbReference type="ARBA" id="ARBA00035585"/>
    </source>
</evidence>
<keyword evidence="12" id="KW-1185">Reference proteome</keyword>
<sequence length="128" mass="12754">MSGTVSWLLVALGGAAGACLRYTADRAVQSRYESLFPWGTLAVNAAGSLLLGLVTGAVEAGAAGPGAAALLGTGLCGALTTYSTFSYETLRLAERGHGRAALANAAVTPPVALGAVWAGLELTRYLAG</sequence>
<feature type="binding site" evidence="10">
    <location>
        <position position="80"/>
    </location>
    <ligand>
        <name>Na(+)</name>
        <dbReference type="ChEBI" id="CHEBI:29101"/>
        <note>structural</note>
    </ligand>
</feature>
<comment type="activity regulation">
    <text evidence="10">Na(+) is not transported, but it plays an essential structural role and its presence is essential for fluoride channel function.</text>
</comment>
<keyword evidence="5 10" id="KW-0472">Membrane</keyword>
<dbReference type="PANTHER" id="PTHR28259">
    <property type="entry name" value="FLUORIDE EXPORT PROTEIN 1-RELATED"/>
    <property type="match status" value="1"/>
</dbReference>
<evidence type="ECO:0000256" key="5">
    <source>
        <dbReference type="ARBA" id="ARBA00023136"/>
    </source>
</evidence>
<evidence type="ECO:0000256" key="9">
    <source>
        <dbReference type="ARBA" id="ARBA00049940"/>
    </source>
</evidence>
<dbReference type="GO" id="GO:0140114">
    <property type="term" value="P:cellular detoxification of fluoride"/>
    <property type="evidence" value="ECO:0007669"/>
    <property type="project" value="UniProtKB-UniRule"/>
</dbReference>
<comment type="subcellular location">
    <subcellularLocation>
        <location evidence="1 10">Cell membrane</location>
        <topology evidence="1 10">Multi-pass membrane protein</topology>
    </subcellularLocation>
</comment>
<dbReference type="Proteomes" id="UP000198928">
    <property type="component" value="Unassembled WGS sequence"/>
</dbReference>
<dbReference type="GO" id="GO:0005886">
    <property type="term" value="C:plasma membrane"/>
    <property type="evidence" value="ECO:0007669"/>
    <property type="project" value="UniProtKB-SubCell"/>
</dbReference>
<dbReference type="NCBIfam" id="TIGR00494">
    <property type="entry name" value="crcB"/>
    <property type="match status" value="1"/>
</dbReference>
<evidence type="ECO:0000256" key="2">
    <source>
        <dbReference type="ARBA" id="ARBA00022475"/>
    </source>
</evidence>